<evidence type="ECO:0000313" key="2">
    <source>
        <dbReference type="EMBL" id="CRL22614.1"/>
    </source>
</evidence>
<feature type="compositionally biased region" description="Polar residues" evidence="1">
    <location>
        <begin position="254"/>
        <end position="264"/>
    </location>
</feature>
<keyword evidence="3" id="KW-1185">Reference proteome</keyword>
<dbReference type="Proteomes" id="UP000053732">
    <property type="component" value="Unassembled WGS sequence"/>
</dbReference>
<dbReference type="AlphaFoldDB" id="A0A0G4P8L5"/>
<feature type="compositionally biased region" description="Pro residues" evidence="1">
    <location>
        <begin position="55"/>
        <end position="67"/>
    </location>
</feature>
<feature type="region of interest" description="Disordered" evidence="1">
    <location>
        <begin position="40"/>
        <end position="272"/>
    </location>
</feature>
<dbReference type="EMBL" id="HG793141">
    <property type="protein sequence ID" value="CRL22614.1"/>
    <property type="molecule type" value="Genomic_DNA"/>
</dbReference>
<gene>
    <name evidence="2" type="ORF">PCAMFM013_S008g000043</name>
</gene>
<feature type="region of interest" description="Disordered" evidence="1">
    <location>
        <begin position="290"/>
        <end position="315"/>
    </location>
</feature>
<accession>A0A0G4P8L5</accession>
<protein>
    <submittedName>
        <fullName evidence="2">Str. FM013</fullName>
    </submittedName>
</protein>
<dbReference type="STRING" id="1429867.A0A0G4P8L5"/>
<feature type="compositionally biased region" description="Pro residues" evidence="1">
    <location>
        <begin position="290"/>
        <end position="304"/>
    </location>
</feature>
<proteinExistence type="predicted"/>
<reference evidence="2 3" key="1">
    <citation type="journal article" date="2014" name="Nat. Commun.">
        <title>Multiple recent horizontal transfers of a large genomic region in cheese making fungi.</title>
        <authorList>
            <person name="Cheeseman K."/>
            <person name="Ropars J."/>
            <person name="Renault P."/>
            <person name="Dupont J."/>
            <person name="Gouzy J."/>
            <person name="Branca A."/>
            <person name="Abraham A.L."/>
            <person name="Ceppi M."/>
            <person name="Conseiller E."/>
            <person name="Debuchy R."/>
            <person name="Malagnac F."/>
            <person name="Goarin A."/>
            <person name="Silar P."/>
            <person name="Lacoste S."/>
            <person name="Sallet E."/>
            <person name="Bensimon A."/>
            <person name="Giraud T."/>
            <person name="Brygoo Y."/>
        </authorList>
    </citation>
    <scope>NUCLEOTIDE SEQUENCE [LARGE SCALE GENOMIC DNA]</scope>
    <source>
        <strain evidence="3">FM 013</strain>
    </source>
</reference>
<evidence type="ECO:0000256" key="1">
    <source>
        <dbReference type="SAM" id="MobiDB-lite"/>
    </source>
</evidence>
<name>A0A0G4P8L5_PENC3</name>
<feature type="compositionally biased region" description="Acidic residues" evidence="1">
    <location>
        <begin position="200"/>
        <end position="211"/>
    </location>
</feature>
<evidence type="ECO:0000313" key="3">
    <source>
        <dbReference type="Proteomes" id="UP000053732"/>
    </source>
</evidence>
<organism evidence="2 3">
    <name type="scientific">Penicillium camemberti (strain FM 013)</name>
    <dbReference type="NCBI Taxonomy" id="1429867"/>
    <lineage>
        <taxon>Eukaryota</taxon>
        <taxon>Fungi</taxon>
        <taxon>Dikarya</taxon>
        <taxon>Ascomycota</taxon>
        <taxon>Pezizomycotina</taxon>
        <taxon>Eurotiomycetes</taxon>
        <taxon>Eurotiomycetidae</taxon>
        <taxon>Eurotiales</taxon>
        <taxon>Aspergillaceae</taxon>
        <taxon>Penicillium</taxon>
    </lineage>
</organism>
<sequence>MYYVHRLNIGEWHNTLLLDGFGGTGVDLCFGICRRNKRDPLLPITEPEGRADVVPKPPAGPIPPPPKASEIIRKSKPAGSSKPTRTTRRARVSQRGGIERPGQGSKLKLSQATRVKLDESMKPKPGQATKPKPGQATKPKPGQAPKPKPGQGQQAAGDSEGNISDEEYEYPPLPPSRESSHTGITPEMSDIDINEPRDIDDIDMPDAEPGDELFSYPFADIPTTPIPQGEQASERATSSRKRGHIEDIALEGQEWNQDTTSEDTPSPAKRACTGEENVGTLILVPAGPELPDPMLHPSPLPSEGPPSDSGSGFDLDEALDEALWPTPTEEELATYRRRGAQLVAWLEDPNEPGCNIAEATTTLNDMLNNFPEDIRFRVTLSYFRDVDEYVEGSELESLGIIPGVNRYRYTALASQVIDPEVVASYGVESMSNSYSHVIGPGIIFAPSIFRHDGMQWNEIARALYVRDHPITTLRHLMYDTIVNEETAPYIRRIAYPRNNLSFENAEHDPCLIIERGTREYEELLGTKLGKAAVILLISSLPRGTIRIARAAIWNNRSHVQLRFEFELIPGNPDDQLETAECD</sequence>